<feature type="compositionally biased region" description="Low complexity" evidence="1">
    <location>
        <begin position="1"/>
        <end position="20"/>
    </location>
</feature>
<protein>
    <submittedName>
        <fullName evidence="4">Fatty acid desaturase</fullName>
    </submittedName>
</protein>
<keyword evidence="5" id="KW-1185">Reference proteome</keyword>
<feature type="transmembrane region" description="Helical" evidence="2">
    <location>
        <begin position="53"/>
        <end position="73"/>
    </location>
</feature>
<sequence>MEPCPDTTAAPAPGARRQAPLPEPIAPDAPLPSRKIIRGWLIPLGRRTTPLPLALTLLDTALFLAVLAGVVLAPHWAAKLGLGILAGLMIARLFIIGHDACHQSLTPRRGLNKWLGRLTFLPSLTPYSLWEIGHNVVHHGYTNLKGFDFVWAPYSLEEYRALPRWRRALERVYRTGLGPGLYYLIEIWWLKLFFPSKRQMPSRRAIFTWDCLLVAAFGAAWIGALLALAAVTGQSAWMLLTMGFVVPFLVWNATVGFVLYVHHTHASVAWYETKAMWTRAQPFVSTTVHLRFRYGIGAALHHIMEHTAHHVDMSVPLYHLKRAQAVLEHALPGRIIVQNFSWRWYFDTARRCKLYDFKALCWTDFRGRQTSENSPVPV</sequence>
<gene>
    <name evidence="4" type="ORF">BKK80_07055</name>
</gene>
<feature type="transmembrane region" description="Helical" evidence="2">
    <location>
        <begin position="80"/>
        <end position="98"/>
    </location>
</feature>
<evidence type="ECO:0000259" key="3">
    <source>
        <dbReference type="Pfam" id="PF00487"/>
    </source>
</evidence>
<dbReference type="InterPro" id="IPR005804">
    <property type="entry name" value="FA_desaturase_dom"/>
</dbReference>
<keyword evidence="2" id="KW-0472">Membrane</keyword>
<feature type="domain" description="Fatty acid desaturase" evidence="3">
    <location>
        <begin position="74"/>
        <end position="336"/>
    </location>
</feature>
<evidence type="ECO:0000313" key="5">
    <source>
        <dbReference type="Proteomes" id="UP000177515"/>
    </source>
</evidence>
<dbReference type="InterPro" id="IPR012171">
    <property type="entry name" value="Fatty_acid_desaturase"/>
</dbReference>
<feature type="region of interest" description="Disordered" evidence="1">
    <location>
        <begin position="1"/>
        <end position="30"/>
    </location>
</feature>
<feature type="transmembrane region" description="Helical" evidence="2">
    <location>
        <begin position="206"/>
        <end position="231"/>
    </location>
</feature>
<dbReference type="Pfam" id="PF00487">
    <property type="entry name" value="FA_desaturase"/>
    <property type="match status" value="1"/>
</dbReference>
<keyword evidence="2" id="KW-1133">Transmembrane helix</keyword>
<evidence type="ECO:0000256" key="2">
    <source>
        <dbReference type="SAM" id="Phobius"/>
    </source>
</evidence>
<evidence type="ECO:0000313" key="4">
    <source>
        <dbReference type="EMBL" id="AOZ08032.1"/>
    </source>
</evidence>
<reference evidence="4 5" key="1">
    <citation type="submission" date="2016-10" db="EMBL/GenBank/DDBJ databases">
        <title>Complete genome sequences of three Cupriavidus strains isolated from various Malaysian environments.</title>
        <authorList>
            <person name="Abdullah A.A.-A."/>
            <person name="Shafie N.A.H."/>
            <person name="Lau N.S."/>
        </authorList>
    </citation>
    <scope>NUCLEOTIDE SEQUENCE [LARGE SCALE GENOMIC DNA]</scope>
    <source>
        <strain evidence="4 5">USMAA1020</strain>
    </source>
</reference>
<evidence type="ECO:0000256" key="1">
    <source>
        <dbReference type="SAM" id="MobiDB-lite"/>
    </source>
</evidence>
<name>A0ABM6F8P7_9BURK</name>
<dbReference type="EMBL" id="CP017754">
    <property type="protein sequence ID" value="AOZ08032.1"/>
    <property type="molecule type" value="Genomic_DNA"/>
</dbReference>
<feature type="compositionally biased region" description="Pro residues" evidence="1">
    <location>
        <begin position="21"/>
        <end position="30"/>
    </location>
</feature>
<accession>A0ABM6F8P7</accession>
<dbReference type="PANTHER" id="PTHR32100">
    <property type="entry name" value="OMEGA-6 FATTY ACID DESATURASE, CHLOROPLASTIC"/>
    <property type="match status" value="1"/>
</dbReference>
<dbReference type="Proteomes" id="UP000177515">
    <property type="component" value="Chromosome 1"/>
</dbReference>
<proteinExistence type="predicted"/>
<keyword evidence="2" id="KW-0812">Transmembrane</keyword>
<dbReference type="CDD" id="cd03507">
    <property type="entry name" value="Delta12-FADS-like"/>
    <property type="match status" value="1"/>
</dbReference>
<organism evidence="4 5">
    <name type="scientific">Cupriavidus malaysiensis</name>
    <dbReference type="NCBI Taxonomy" id="367825"/>
    <lineage>
        <taxon>Bacteria</taxon>
        <taxon>Pseudomonadati</taxon>
        <taxon>Pseudomonadota</taxon>
        <taxon>Betaproteobacteria</taxon>
        <taxon>Burkholderiales</taxon>
        <taxon>Burkholderiaceae</taxon>
        <taxon>Cupriavidus</taxon>
    </lineage>
</organism>
<dbReference type="RefSeq" id="WP_071016212.1">
    <property type="nucleotide sequence ID" value="NZ_CP017754.1"/>
</dbReference>
<feature type="transmembrane region" description="Helical" evidence="2">
    <location>
        <begin position="237"/>
        <end position="261"/>
    </location>
</feature>